<gene>
    <name evidence="11" type="primary">LOC111154236</name>
</gene>
<evidence type="ECO:0000256" key="2">
    <source>
        <dbReference type="ARBA" id="ARBA00004496"/>
    </source>
</evidence>
<accession>A0A2Y9KCY8</accession>
<feature type="domain" description="Serpin" evidence="9">
    <location>
        <begin position="13"/>
        <end position="394"/>
    </location>
</feature>
<dbReference type="AlphaFoldDB" id="A0A2Y9KCY8"/>
<dbReference type="SMART" id="SM00093">
    <property type="entry name" value="SERPIN"/>
    <property type="match status" value="1"/>
</dbReference>
<evidence type="ECO:0000259" key="9">
    <source>
        <dbReference type="SMART" id="SM00093"/>
    </source>
</evidence>
<evidence type="ECO:0000256" key="8">
    <source>
        <dbReference type="ARBA" id="ARBA00041146"/>
    </source>
</evidence>
<dbReference type="InterPro" id="IPR042178">
    <property type="entry name" value="Serpin_sf_1"/>
</dbReference>
<keyword evidence="10" id="KW-1185">Reference proteome</keyword>
<keyword evidence="6" id="KW-0722">Serine protease inhibitor</keyword>
<dbReference type="PROSITE" id="PS00284">
    <property type="entry name" value="SERPIN"/>
    <property type="match status" value="1"/>
</dbReference>
<evidence type="ECO:0000256" key="1">
    <source>
        <dbReference type="ARBA" id="ARBA00004123"/>
    </source>
</evidence>
<dbReference type="InterPro" id="IPR042185">
    <property type="entry name" value="Serpin_sf_2"/>
</dbReference>
<keyword evidence="7" id="KW-0539">Nucleus</keyword>
<name>A0A2Y9KCY8_ENHLU</name>
<keyword evidence="4" id="KW-0963">Cytoplasm</keyword>
<dbReference type="GO" id="GO:0005615">
    <property type="term" value="C:extracellular space"/>
    <property type="evidence" value="ECO:0007669"/>
    <property type="project" value="InterPro"/>
</dbReference>
<dbReference type="STRING" id="391180.A0A2Y9KCY8"/>
<evidence type="ECO:0000256" key="6">
    <source>
        <dbReference type="ARBA" id="ARBA00022900"/>
    </source>
</evidence>
<dbReference type="GO" id="GO:0005634">
    <property type="term" value="C:nucleus"/>
    <property type="evidence" value="ECO:0007669"/>
    <property type="project" value="UniProtKB-SubCell"/>
</dbReference>
<evidence type="ECO:0000313" key="10">
    <source>
        <dbReference type="Proteomes" id="UP000248482"/>
    </source>
</evidence>
<organism evidence="10 11">
    <name type="scientific">Enhydra lutris kenyoni</name>
    <name type="common">northern sea otter</name>
    <dbReference type="NCBI Taxonomy" id="391180"/>
    <lineage>
        <taxon>Eukaryota</taxon>
        <taxon>Metazoa</taxon>
        <taxon>Chordata</taxon>
        <taxon>Craniata</taxon>
        <taxon>Vertebrata</taxon>
        <taxon>Euteleostomi</taxon>
        <taxon>Mammalia</taxon>
        <taxon>Eutheria</taxon>
        <taxon>Laurasiatheria</taxon>
        <taxon>Carnivora</taxon>
        <taxon>Caniformia</taxon>
        <taxon>Musteloidea</taxon>
        <taxon>Mustelidae</taxon>
        <taxon>Lutrinae</taxon>
        <taxon>Enhydra</taxon>
    </lineage>
</organism>
<dbReference type="OrthoDB" id="671595at2759"/>
<dbReference type="FunFam" id="3.30.497.10:FF:000004">
    <property type="entry name" value="Serpin family B member 1"/>
    <property type="match status" value="1"/>
</dbReference>
<dbReference type="InterPro" id="IPR023795">
    <property type="entry name" value="Serpin_CS"/>
</dbReference>
<dbReference type="RefSeq" id="XP_022369424.1">
    <property type="nucleotide sequence ID" value="XM_022513716.1"/>
</dbReference>
<evidence type="ECO:0000256" key="3">
    <source>
        <dbReference type="ARBA" id="ARBA00006426"/>
    </source>
</evidence>
<dbReference type="GO" id="GO:0004867">
    <property type="term" value="F:serine-type endopeptidase inhibitor activity"/>
    <property type="evidence" value="ECO:0007669"/>
    <property type="project" value="UniProtKB-KW"/>
</dbReference>
<dbReference type="Gene3D" id="3.30.497.10">
    <property type="entry name" value="Antithrombin, subunit I, domain 2"/>
    <property type="match status" value="1"/>
</dbReference>
<evidence type="ECO:0000256" key="5">
    <source>
        <dbReference type="ARBA" id="ARBA00022690"/>
    </source>
</evidence>
<dbReference type="InterPro" id="IPR036186">
    <property type="entry name" value="Serpin_sf"/>
</dbReference>
<dbReference type="GeneID" id="111154236"/>
<dbReference type="PANTHER" id="PTHR11461">
    <property type="entry name" value="SERINE PROTEASE INHIBITOR, SERPIN"/>
    <property type="match status" value="1"/>
</dbReference>
<evidence type="ECO:0000313" key="11">
    <source>
        <dbReference type="RefSeq" id="XP_022369424.1"/>
    </source>
</evidence>
<evidence type="ECO:0000256" key="4">
    <source>
        <dbReference type="ARBA" id="ARBA00022490"/>
    </source>
</evidence>
<keyword evidence="5" id="KW-0646">Protease inhibitor</keyword>
<dbReference type="Pfam" id="PF00079">
    <property type="entry name" value="Serpin"/>
    <property type="match status" value="1"/>
</dbReference>
<dbReference type="FunFam" id="2.30.39.10:FF:000001">
    <property type="entry name" value="Serpin family B member 2"/>
    <property type="match status" value="1"/>
</dbReference>
<dbReference type="FunFam" id="3.30.497.10:FF:000052">
    <property type="entry name" value="Serpin, putative"/>
    <property type="match status" value="1"/>
</dbReference>
<comment type="similarity">
    <text evidence="3">Belongs to the serpin family. Ov-serpin subfamily.</text>
</comment>
<proteinExistence type="inferred from homology"/>
<reference evidence="11" key="1">
    <citation type="submission" date="2025-08" db="UniProtKB">
        <authorList>
            <consortium name="RefSeq"/>
        </authorList>
    </citation>
    <scope>IDENTIFICATION</scope>
    <source>
        <tissue evidence="11">Blood</tissue>
    </source>
</reference>
<dbReference type="Gene3D" id="2.30.39.10">
    <property type="entry name" value="Alpha-1-antitrypsin, domain 1"/>
    <property type="match status" value="1"/>
</dbReference>
<evidence type="ECO:0000256" key="7">
    <source>
        <dbReference type="ARBA" id="ARBA00023242"/>
    </source>
</evidence>
<dbReference type="InterPro" id="IPR023796">
    <property type="entry name" value="Serpin_dom"/>
</dbReference>
<comment type="subcellular location">
    <subcellularLocation>
        <location evidence="2">Cytoplasm</location>
    </subcellularLocation>
    <subcellularLocation>
        <location evidence="1">Nucleus</location>
    </subcellularLocation>
</comment>
<dbReference type="SUPFAM" id="SSF56574">
    <property type="entry name" value="Serpins"/>
    <property type="match status" value="1"/>
</dbReference>
<protein>
    <recommendedName>
        <fullName evidence="8">Serpin B10</fullName>
    </recommendedName>
</protein>
<dbReference type="Proteomes" id="UP000248482">
    <property type="component" value="Unplaced"/>
</dbReference>
<dbReference type="InterPro" id="IPR000215">
    <property type="entry name" value="Serpin_fam"/>
</dbReference>
<dbReference type="PANTHER" id="PTHR11461:SF161">
    <property type="entry name" value="SERPIN B13"/>
    <property type="match status" value="1"/>
</dbReference>
<dbReference type="GO" id="GO:0005737">
    <property type="term" value="C:cytoplasm"/>
    <property type="evidence" value="ECO:0007669"/>
    <property type="project" value="UniProtKB-SubCell"/>
</dbReference>
<sequence>MDSPGAAYTQFGFNLFQKLNKIQDGNIFFSPVGISAAIGMLVLEAREAAAVQLQKMLFSEKDAESSRVKIEEKMVRRQIDKTEEIHYQFQEFLDEICKPTSDYELKITNKLFGEKTYLFLQKYLDYVEKYYHASLEPVDFVNAADETRKKINSWVESQTNEKIKDLFPDGSVNSFTKLVLVNIVYFKGQWDKEFKKENTKEEEFWLNKSTSKSVPMMTQCHSFSFTFLEDLQAQILGIPYKNNDLSMFVLLPNDIDGLDKIEKQLNAKTFYEWTSSANMVEREVEVHIPRFRLEIKYELNSLLNSLGMTDIFNEIKADLSGISPVDGLYLSKVIHKSYVDVNEEGTEAAAATGDSFLVKRLPIRAQFLANHPFLFFIRHSHTNTILFCGKLASP</sequence>